<comment type="caution">
    <text evidence="1">The sequence shown here is derived from an EMBL/GenBank/DDBJ whole genome shotgun (WGS) entry which is preliminary data.</text>
</comment>
<evidence type="ECO:0000313" key="1">
    <source>
        <dbReference type="EMBL" id="KAJ4129868.1"/>
    </source>
</evidence>
<reference evidence="1" key="1">
    <citation type="submission" date="2022-09" db="EMBL/GenBank/DDBJ databases">
        <title>Fusarium specimens isolated from Avocado Roots.</title>
        <authorList>
            <person name="Stajich J."/>
            <person name="Roper C."/>
            <person name="Heimlech-Rivalta G."/>
        </authorList>
    </citation>
    <scope>NUCLEOTIDE SEQUENCE</scope>
    <source>
        <strain evidence="1">CF00095</strain>
    </source>
</reference>
<dbReference type="EMBL" id="JAOQBH010000010">
    <property type="protein sequence ID" value="KAJ4129868.1"/>
    <property type="molecule type" value="Genomic_DNA"/>
</dbReference>
<proteinExistence type="predicted"/>
<keyword evidence="2" id="KW-1185">Reference proteome</keyword>
<dbReference type="Gene3D" id="3.80.10.10">
    <property type="entry name" value="Ribonuclease Inhibitor"/>
    <property type="match status" value="1"/>
</dbReference>
<dbReference type="InterPro" id="IPR032675">
    <property type="entry name" value="LRR_dom_sf"/>
</dbReference>
<name>A0ABQ8R9C5_FUSEQ</name>
<organism evidence="1 2">
    <name type="scientific">Fusarium equiseti</name>
    <name type="common">Fusarium scirpi</name>
    <dbReference type="NCBI Taxonomy" id="61235"/>
    <lineage>
        <taxon>Eukaryota</taxon>
        <taxon>Fungi</taxon>
        <taxon>Dikarya</taxon>
        <taxon>Ascomycota</taxon>
        <taxon>Pezizomycotina</taxon>
        <taxon>Sordariomycetes</taxon>
        <taxon>Hypocreomycetidae</taxon>
        <taxon>Hypocreales</taxon>
        <taxon>Nectriaceae</taxon>
        <taxon>Fusarium</taxon>
        <taxon>Fusarium incarnatum-equiseti species complex</taxon>
    </lineage>
</organism>
<dbReference type="Proteomes" id="UP001152024">
    <property type="component" value="Unassembled WGS sequence"/>
</dbReference>
<evidence type="ECO:0000313" key="2">
    <source>
        <dbReference type="Proteomes" id="UP001152024"/>
    </source>
</evidence>
<gene>
    <name evidence="1" type="ORF">NW768_006838</name>
</gene>
<protein>
    <submittedName>
        <fullName evidence="1">Uncharacterized protein</fullName>
    </submittedName>
</protein>
<sequence length="399" mass="45687">MAKRLAAQRHLKALWLHVNIPISDDFHSADAIGTLKNLQHLSYYKDAFWGRKGWSKSSPELLIWNSRSTLRSLELNASTFHYMHFQWEESGDEPPRQGYLSALKSFSLVDGEFDDEQTDAIIHAIDFVKLEELSLGQTNTRVGLLYKRLIDAFSAAREGDIRLQSLSMNLKEDAEDGMEFLSCFDTLTRLTICNNGINPGETENPIPEESLWQALYKHKDLTILKLTDDICSAHDTMPGLDAQTAAKFIINFPNLRHLHFYLHESKLETVAEALSHAKNLKKVCAKTHRWQGAYQEKQVVALRFLQSLVLPVLARTSGEGSFIWEEHSKIKHVVCDVFKFEVGSKFEYVKGAKKAQKIESPWNKKHQVLFRFVPLEQTHVKGGIHTMRKWADKVARDLN</sequence>
<accession>A0ABQ8R9C5</accession>
<dbReference type="SUPFAM" id="SSF52047">
    <property type="entry name" value="RNI-like"/>
    <property type="match status" value="1"/>
</dbReference>